<dbReference type="CDD" id="cd08050">
    <property type="entry name" value="TAF6C"/>
    <property type="match status" value="1"/>
</dbReference>
<keyword evidence="8" id="KW-1185">Reference proteome</keyword>
<name>A0A433CXW3_9FUNG</name>
<sequence>MLRECGRWDPTIGRRQDMCDAKTDLLSKRIKTSTTNGTAAGDTNVDVKPLVKHVLSKELQMYFERITEAVLSEEERLRSQAFESLRQDPGLHQLLPYFVQFVSEKVGDAKHQESGGVERNAVHDSVTAGESSPVRRAIRRRICENPQEDHWLVRDFAARLMAQICQRYGKAYHTLQPRITKTLLRAFLDPAKPLTTHYGAIIGLSELGPEVVRVLVVPNVKAYGILLQREMAQGGNAVRIKEAGKCHDALLNALRKLIEKEKKMPGGDEMEGLDDVDEATADALRDRLGDLFARQILGELHSRRVVLVLIDTC</sequence>
<evidence type="ECO:0000256" key="3">
    <source>
        <dbReference type="ARBA" id="ARBA00023015"/>
    </source>
</evidence>
<dbReference type="Pfam" id="PF07571">
    <property type="entry name" value="TAF6_C"/>
    <property type="match status" value="2"/>
</dbReference>
<dbReference type="EMBL" id="RBNI01011062">
    <property type="protein sequence ID" value="RUP43411.1"/>
    <property type="molecule type" value="Genomic_DNA"/>
</dbReference>
<dbReference type="InterPro" id="IPR016024">
    <property type="entry name" value="ARM-type_fold"/>
</dbReference>
<proteinExistence type="inferred from homology"/>
<dbReference type="InterPro" id="IPR046344">
    <property type="entry name" value="TAF6_C_sf"/>
</dbReference>
<accession>A0A433CXW3</accession>
<keyword evidence="3" id="KW-0805">Transcription regulation</keyword>
<keyword evidence="5" id="KW-0539">Nucleus</keyword>
<dbReference type="GO" id="GO:0046695">
    <property type="term" value="C:SLIK (SAGA-like) complex"/>
    <property type="evidence" value="ECO:0007669"/>
    <property type="project" value="InterPro"/>
</dbReference>
<dbReference type="SUPFAM" id="SSF48371">
    <property type="entry name" value="ARM repeat"/>
    <property type="match status" value="1"/>
</dbReference>
<reference evidence="7 8" key="1">
    <citation type="journal article" date="2018" name="New Phytol.">
        <title>Phylogenomics of Endogonaceae and evolution of mycorrhizas within Mucoromycota.</title>
        <authorList>
            <person name="Chang Y."/>
            <person name="Desiro A."/>
            <person name="Na H."/>
            <person name="Sandor L."/>
            <person name="Lipzen A."/>
            <person name="Clum A."/>
            <person name="Barry K."/>
            <person name="Grigoriev I.V."/>
            <person name="Martin F.M."/>
            <person name="Stajich J.E."/>
            <person name="Smith M.E."/>
            <person name="Bonito G."/>
            <person name="Spatafora J.W."/>
        </authorList>
    </citation>
    <scope>NUCLEOTIDE SEQUENCE [LARGE SCALE GENOMIC DNA]</scope>
    <source>
        <strain evidence="7 8">GMNB39</strain>
    </source>
</reference>
<comment type="subcellular location">
    <subcellularLocation>
        <location evidence="1">Nucleus</location>
    </subcellularLocation>
</comment>
<evidence type="ECO:0000313" key="8">
    <source>
        <dbReference type="Proteomes" id="UP000268093"/>
    </source>
</evidence>
<evidence type="ECO:0000256" key="4">
    <source>
        <dbReference type="ARBA" id="ARBA00023163"/>
    </source>
</evidence>
<dbReference type="InterPro" id="IPR037796">
    <property type="entry name" value="TAF6"/>
</dbReference>
<evidence type="ECO:0000256" key="5">
    <source>
        <dbReference type="ARBA" id="ARBA00023242"/>
    </source>
</evidence>
<feature type="domain" description="TAF6 C-terminal HEAT repeat" evidence="6">
    <location>
        <begin position="138"/>
        <end position="221"/>
    </location>
</feature>
<keyword evidence="7" id="KW-0396">Initiation factor</keyword>
<comment type="similarity">
    <text evidence="2">Belongs to the TAF6 family.</text>
</comment>
<comment type="caution">
    <text evidence="7">The sequence shown here is derived from an EMBL/GenBank/DDBJ whole genome shotgun (WGS) entry which is preliminary data.</text>
</comment>
<keyword evidence="4" id="KW-0804">Transcription</keyword>
<dbReference type="InterPro" id="IPR011442">
    <property type="entry name" value="TAF6_C"/>
</dbReference>
<dbReference type="Proteomes" id="UP000268093">
    <property type="component" value="Unassembled WGS sequence"/>
</dbReference>
<evidence type="ECO:0000256" key="2">
    <source>
        <dbReference type="ARBA" id="ARBA00007688"/>
    </source>
</evidence>
<evidence type="ECO:0000259" key="6">
    <source>
        <dbReference type="Pfam" id="PF07571"/>
    </source>
</evidence>
<feature type="domain" description="TAF6 C-terminal HEAT repeat" evidence="6">
    <location>
        <begin position="51"/>
        <end position="107"/>
    </location>
</feature>
<dbReference type="GO" id="GO:0000124">
    <property type="term" value="C:SAGA complex"/>
    <property type="evidence" value="ECO:0007669"/>
    <property type="project" value="InterPro"/>
</dbReference>
<dbReference type="PANTHER" id="PTHR10221:SF9">
    <property type="entry name" value="TRANSCRIPTION INITIATION FACTOR TFIID SUBUNIT 6"/>
    <property type="match status" value="1"/>
</dbReference>
<dbReference type="GO" id="GO:0005669">
    <property type="term" value="C:transcription factor TFIID complex"/>
    <property type="evidence" value="ECO:0007669"/>
    <property type="project" value="InterPro"/>
</dbReference>
<dbReference type="GO" id="GO:0003713">
    <property type="term" value="F:transcription coactivator activity"/>
    <property type="evidence" value="ECO:0007669"/>
    <property type="project" value="TreeGrafter"/>
</dbReference>
<keyword evidence="7" id="KW-0648">Protein biosynthesis</keyword>
<protein>
    <submittedName>
        <fullName evidence="7">Putative transcription initiation factor TFIID subunit 6</fullName>
    </submittedName>
</protein>
<dbReference type="PANTHER" id="PTHR10221">
    <property type="entry name" value="TRANSCRIPTION INITIATION FACTOR TFIID SUBUNIT 6"/>
    <property type="match status" value="1"/>
</dbReference>
<dbReference type="Gene3D" id="1.25.40.770">
    <property type="entry name" value="TAF6, C-terminal HEAT repeat domain"/>
    <property type="match status" value="2"/>
</dbReference>
<gene>
    <name evidence="7" type="ORF">BC936DRAFT_137220</name>
</gene>
<dbReference type="OrthoDB" id="361039at2759"/>
<dbReference type="GO" id="GO:0003743">
    <property type="term" value="F:translation initiation factor activity"/>
    <property type="evidence" value="ECO:0007669"/>
    <property type="project" value="UniProtKB-KW"/>
</dbReference>
<dbReference type="GO" id="GO:0016251">
    <property type="term" value="F:RNA polymerase II general transcription initiation factor activity"/>
    <property type="evidence" value="ECO:0007669"/>
    <property type="project" value="InterPro"/>
</dbReference>
<dbReference type="GO" id="GO:0051123">
    <property type="term" value="P:RNA polymerase II preinitiation complex assembly"/>
    <property type="evidence" value="ECO:0007669"/>
    <property type="project" value="TreeGrafter"/>
</dbReference>
<dbReference type="AlphaFoldDB" id="A0A433CXW3"/>
<organism evidence="7 8">
    <name type="scientific">Jimgerdemannia flammicorona</name>
    <dbReference type="NCBI Taxonomy" id="994334"/>
    <lineage>
        <taxon>Eukaryota</taxon>
        <taxon>Fungi</taxon>
        <taxon>Fungi incertae sedis</taxon>
        <taxon>Mucoromycota</taxon>
        <taxon>Mucoromycotina</taxon>
        <taxon>Endogonomycetes</taxon>
        <taxon>Endogonales</taxon>
        <taxon>Endogonaceae</taxon>
        <taxon>Jimgerdemannia</taxon>
    </lineage>
</organism>
<evidence type="ECO:0000256" key="1">
    <source>
        <dbReference type="ARBA" id="ARBA00004123"/>
    </source>
</evidence>
<evidence type="ECO:0000313" key="7">
    <source>
        <dbReference type="EMBL" id="RUP43411.1"/>
    </source>
</evidence>